<dbReference type="GO" id="GO:0016020">
    <property type="term" value="C:membrane"/>
    <property type="evidence" value="ECO:0007669"/>
    <property type="project" value="InterPro"/>
</dbReference>
<protein>
    <submittedName>
        <fullName evidence="2">Uncharacterized protein</fullName>
    </submittedName>
</protein>
<keyword evidence="1" id="KW-1133">Transmembrane helix</keyword>
<evidence type="ECO:0000256" key="1">
    <source>
        <dbReference type="SAM" id="Phobius"/>
    </source>
</evidence>
<organism evidence="2 3">
    <name type="scientific">Peribacillus castrilensis</name>
    <dbReference type="NCBI Taxonomy" id="2897690"/>
    <lineage>
        <taxon>Bacteria</taxon>
        <taxon>Bacillati</taxon>
        <taxon>Bacillota</taxon>
        <taxon>Bacilli</taxon>
        <taxon>Bacillales</taxon>
        <taxon>Bacillaceae</taxon>
        <taxon>Peribacillus</taxon>
    </lineage>
</organism>
<dbReference type="RefSeq" id="WP_367405901.1">
    <property type="nucleotide sequence ID" value="NZ_JARNBH010000002.1"/>
</dbReference>
<dbReference type="InterPro" id="IPR003474">
    <property type="entry name" value="Glcn_transporter"/>
</dbReference>
<proteinExistence type="predicted"/>
<evidence type="ECO:0000313" key="2">
    <source>
        <dbReference type="EMBL" id="MEC0271591.1"/>
    </source>
</evidence>
<dbReference type="AlphaFoldDB" id="A0AAW9N1F5"/>
<dbReference type="EMBL" id="JARNBH010000002">
    <property type="protein sequence ID" value="MEC0271591.1"/>
    <property type="molecule type" value="Genomic_DNA"/>
</dbReference>
<feature type="transmembrane region" description="Helical" evidence="1">
    <location>
        <begin position="7"/>
        <end position="28"/>
    </location>
</feature>
<feature type="transmembrane region" description="Helical" evidence="1">
    <location>
        <begin position="34"/>
        <end position="53"/>
    </location>
</feature>
<reference evidence="2 3" key="1">
    <citation type="submission" date="2023-03" db="EMBL/GenBank/DDBJ databases">
        <title>Bacillus Genome Sequencing.</title>
        <authorList>
            <person name="Dunlap C."/>
        </authorList>
    </citation>
    <scope>NUCLEOTIDE SEQUENCE [LARGE SCALE GENOMIC DNA]</scope>
    <source>
        <strain evidence="2 3">B-41290</strain>
    </source>
</reference>
<comment type="caution">
    <text evidence="2">The sequence shown here is derived from an EMBL/GenBank/DDBJ whole genome shotgun (WGS) entry which is preliminary data.</text>
</comment>
<keyword evidence="1" id="KW-0812">Transmembrane</keyword>
<sequence>MNRFDAFFIEILLLLIVSHNNGLLLNIIKAKAKWSPFIALLLASVILGIITGMDIRDVADAVQTGVGNPLGNVDRGFGAVFGERFNME</sequence>
<accession>A0AAW9N1F5</accession>
<name>A0AAW9N1F5_9BACI</name>
<gene>
    <name evidence="2" type="ORF">P4706_00665</name>
</gene>
<dbReference type="GO" id="GO:0015128">
    <property type="term" value="F:gluconate transmembrane transporter activity"/>
    <property type="evidence" value="ECO:0007669"/>
    <property type="project" value="InterPro"/>
</dbReference>
<keyword evidence="1" id="KW-0472">Membrane</keyword>
<evidence type="ECO:0000313" key="3">
    <source>
        <dbReference type="Proteomes" id="UP001307168"/>
    </source>
</evidence>
<dbReference type="Proteomes" id="UP001307168">
    <property type="component" value="Unassembled WGS sequence"/>
</dbReference>
<keyword evidence="3" id="KW-1185">Reference proteome</keyword>
<dbReference type="Pfam" id="PF02447">
    <property type="entry name" value="GntP_permease"/>
    <property type="match status" value="1"/>
</dbReference>